<proteinExistence type="predicted"/>
<evidence type="ECO:0000313" key="3">
    <source>
        <dbReference type="Proteomes" id="UP001159363"/>
    </source>
</evidence>
<feature type="compositionally biased region" description="Low complexity" evidence="1">
    <location>
        <begin position="665"/>
        <end position="675"/>
    </location>
</feature>
<feature type="region of interest" description="Disordered" evidence="1">
    <location>
        <begin position="526"/>
        <end position="547"/>
    </location>
</feature>
<accession>A0ABQ9I1C7</accession>
<evidence type="ECO:0000313" key="2">
    <source>
        <dbReference type="EMBL" id="KAJ8890109.1"/>
    </source>
</evidence>
<gene>
    <name evidence="2" type="ORF">PR048_009616</name>
</gene>
<protein>
    <recommendedName>
        <fullName evidence="4">Kringle domain-containing protein</fullName>
    </recommendedName>
</protein>
<name>A0ABQ9I1C7_9NEOP</name>
<feature type="region of interest" description="Disordered" evidence="1">
    <location>
        <begin position="654"/>
        <end position="675"/>
    </location>
</feature>
<keyword evidence="3" id="KW-1185">Reference proteome</keyword>
<dbReference type="Proteomes" id="UP001159363">
    <property type="component" value="Chromosome 3"/>
</dbReference>
<comment type="caution">
    <text evidence="2">The sequence shown here is derived from an EMBL/GenBank/DDBJ whole genome shotgun (WGS) entry which is preliminary data.</text>
</comment>
<feature type="compositionally biased region" description="Basic residues" evidence="1">
    <location>
        <begin position="526"/>
        <end position="538"/>
    </location>
</feature>
<organism evidence="2 3">
    <name type="scientific">Dryococelus australis</name>
    <dbReference type="NCBI Taxonomy" id="614101"/>
    <lineage>
        <taxon>Eukaryota</taxon>
        <taxon>Metazoa</taxon>
        <taxon>Ecdysozoa</taxon>
        <taxon>Arthropoda</taxon>
        <taxon>Hexapoda</taxon>
        <taxon>Insecta</taxon>
        <taxon>Pterygota</taxon>
        <taxon>Neoptera</taxon>
        <taxon>Polyneoptera</taxon>
        <taxon>Phasmatodea</taxon>
        <taxon>Verophasmatodea</taxon>
        <taxon>Anareolatae</taxon>
        <taxon>Phasmatidae</taxon>
        <taxon>Eurycanthinae</taxon>
        <taxon>Dryococelus</taxon>
    </lineage>
</organism>
<feature type="region of interest" description="Disordered" evidence="1">
    <location>
        <begin position="786"/>
        <end position="813"/>
    </location>
</feature>
<evidence type="ECO:0008006" key="4">
    <source>
        <dbReference type="Google" id="ProtNLM"/>
    </source>
</evidence>
<feature type="compositionally biased region" description="Polar residues" evidence="1">
    <location>
        <begin position="788"/>
        <end position="804"/>
    </location>
</feature>
<evidence type="ECO:0000256" key="1">
    <source>
        <dbReference type="SAM" id="MobiDB-lite"/>
    </source>
</evidence>
<reference evidence="2 3" key="1">
    <citation type="submission" date="2023-02" db="EMBL/GenBank/DDBJ databases">
        <title>LHISI_Scaffold_Assembly.</title>
        <authorList>
            <person name="Stuart O.P."/>
            <person name="Cleave R."/>
            <person name="Magrath M.J.L."/>
            <person name="Mikheyev A.S."/>
        </authorList>
    </citation>
    <scope>NUCLEOTIDE SEQUENCE [LARGE SCALE GENOMIC DNA]</scope>
    <source>
        <strain evidence="2">Daus_M_001</strain>
        <tissue evidence="2">Leg muscle</tissue>
    </source>
</reference>
<dbReference type="EMBL" id="JARBHB010000003">
    <property type="protein sequence ID" value="KAJ8890109.1"/>
    <property type="molecule type" value="Genomic_DNA"/>
</dbReference>
<sequence length="813" mass="89654">MTLVGGFSRRSPVFRRPYILALLHTHLASPSSALKTWLLRATQISLLTLLCNRNISEVRSSMTGGSTKLPAGLTLATSASVHLVRMLDVDDLDTQSMSIEYCLLARTPDVAPHTELYETTRRANSIRNVETNNRIHAQSSSSIVAASNQQTIDIHTIAHKTAESSLEDAKVTKFSGLYSSSKLRICYGLSMPLSAWTKLLSIHVTRADSLRCTLSLRSNDLPSLNAKEVSHFASLFVACEESWGLFPLLTGMSDGRAPRAARSLLSAEQWAVLTTATARSARLFFRGPPPLPCRAASGRVLPTPRRARHSAASSAHRRPLRCCQTYAGIRPARHRWHDTTLETKQPVKRKIGIDLTEYIANYNKAPVFSNTFIHFPRENVRLEDANGTTAYPAEGTRSSMWRVVACEFDSSLVTPVCENKYYRLFTCKPSPRGTHLRPRRVSCTLSGRAVQYRSYVCTGTYKPSPRGTLLGRRSGAAWTYCDAYDYDASTTSWCEAKEETRNVGVGVGENFRVGYLATPITAGMQGRKKREFPKKARRPAASSGTIPTCENSGVTRCRGLSSASSLTAQPPPALGVHQENPLPIGQTYENVRASTSIQRSGPASPRYNVVSLPAAAWRAAPHAHLIHRTPLHLSCRASPHLAISYPPIYRPSHMSTHPDENNACRRSPYSSSASRPRTREKWGMAVLGTQPFDLCEYVYVDALGRLGVFLRSRQRYTRSYGVLWTIDLELQCQTAPPDFIIGFSGLPPTVVANLNTYSPQNVVTCQEHVGTPISNQFLITFSPADGPANSSQSGTRPVTRSSCRQSEKEFAHI</sequence>